<organism evidence="1 2">
    <name type="scientific">Ramazzottius varieornatus</name>
    <name type="common">Water bear</name>
    <name type="synonym">Tardigrade</name>
    <dbReference type="NCBI Taxonomy" id="947166"/>
    <lineage>
        <taxon>Eukaryota</taxon>
        <taxon>Metazoa</taxon>
        <taxon>Ecdysozoa</taxon>
        <taxon>Tardigrada</taxon>
        <taxon>Eutardigrada</taxon>
        <taxon>Parachela</taxon>
        <taxon>Hypsibioidea</taxon>
        <taxon>Ramazzottiidae</taxon>
        <taxon>Ramazzottius</taxon>
    </lineage>
</organism>
<dbReference type="EMBL" id="BDGG01000001">
    <property type="protein sequence ID" value="GAU90521.1"/>
    <property type="molecule type" value="Genomic_DNA"/>
</dbReference>
<protein>
    <submittedName>
        <fullName evidence="1">Uncharacterized protein</fullName>
    </submittedName>
</protein>
<dbReference type="Proteomes" id="UP000186922">
    <property type="component" value="Unassembled WGS sequence"/>
</dbReference>
<evidence type="ECO:0000313" key="2">
    <source>
        <dbReference type="Proteomes" id="UP000186922"/>
    </source>
</evidence>
<accession>A0A1D1UM60</accession>
<proteinExistence type="predicted"/>
<evidence type="ECO:0000313" key="1">
    <source>
        <dbReference type="EMBL" id="GAU90521.1"/>
    </source>
</evidence>
<dbReference type="AlphaFoldDB" id="A0A1D1UM60"/>
<name>A0A1D1UM60_RAMVA</name>
<sequence>MLNDLKQSRFFQRVCRFINESLHSVHIPKTPFPVKMIEQMRLNASWWCNVLSVPSFGAILCCVFEPAKLAYRFDNILGITDEPRSNFALRCSVRACAGRIDRFVFVKEIFTCSTTGVFNKSQQRYLLTIEYIGESIGTFEFVNCTFTLWNLPEPLGMESYVVRRLVLNESTVVNYTDKIRSGFRKGGYRFNPLRWLVEALVQQDLLWPSNAQQVQWMQEKLAEDFEEADQRWKTEEFLAKLKTRKERVAWLNEILGCGLKFWEHQLDKMDCDLLQRYFTRRTVVFKSDNDKYDAFNRCAVSRPSFCIPFRKS</sequence>
<reference evidence="1 2" key="1">
    <citation type="journal article" date="2016" name="Nat. Commun.">
        <title>Extremotolerant tardigrade genome and improved radiotolerance of human cultured cells by tardigrade-unique protein.</title>
        <authorList>
            <person name="Hashimoto T."/>
            <person name="Horikawa D.D."/>
            <person name="Saito Y."/>
            <person name="Kuwahara H."/>
            <person name="Kozuka-Hata H."/>
            <person name="Shin-I T."/>
            <person name="Minakuchi Y."/>
            <person name="Ohishi K."/>
            <person name="Motoyama A."/>
            <person name="Aizu T."/>
            <person name="Enomoto A."/>
            <person name="Kondo K."/>
            <person name="Tanaka S."/>
            <person name="Hara Y."/>
            <person name="Koshikawa S."/>
            <person name="Sagara H."/>
            <person name="Miura T."/>
            <person name="Yokobori S."/>
            <person name="Miyagawa K."/>
            <person name="Suzuki Y."/>
            <person name="Kubo T."/>
            <person name="Oyama M."/>
            <person name="Kohara Y."/>
            <person name="Fujiyama A."/>
            <person name="Arakawa K."/>
            <person name="Katayama T."/>
            <person name="Toyoda A."/>
            <person name="Kunieda T."/>
        </authorList>
    </citation>
    <scope>NUCLEOTIDE SEQUENCE [LARGE SCALE GENOMIC DNA]</scope>
    <source>
        <strain evidence="1 2">YOKOZUNA-1</strain>
    </source>
</reference>
<comment type="caution">
    <text evidence="1">The sequence shown here is derived from an EMBL/GenBank/DDBJ whole genome shotgun (WGS) entry which is preliminary data.</text>
</comment>
<gene>
    <name evidence="1" type="primary">RvY_02927-1</name>
    <name evidence="1" type="synonym">RvY_02927.1</name>
    <name evidence="1" type="ORF">RvY_02927</name>
</gene>
<keyword evidence="2" id="KW-1185">Reference proteome</keyword>